<evidence type="ECO:0000256" key="1">
    <source>
        <dbReference type="ARBA" id="ARBA00008791"/>
    </source>
</evidence>
<feature type="coiled-coil region" evidence="2">
    <location>
        <begin position="60"/>
        <end position="87"/>
    </location>
</feature>
<accession>B2IXL3</accession>
<dbReference type="RefSeq" id="WP_012409527.1">
    <property type="nucleotide sequence ID" value="NC_010628.1"/>
</dbReference>
<dbReference type="AlphaFoldDB" id="B2IXL3"/>
<organism evidence="4 5">
    <name type="scientific">Nostoc punctiforme (strain ATCC 29133 / PCC 73102)</name>
    <dbReference type="NCBI Taxonomy" id="63737"/>
    <lineage>
        <taxon>Bacteria</taxon>
        <taxon>Bacillati</taxon>
        <taxon>Cyanobacteriota</taxon>
        <taxon>Cyanophyceae</taxon>
        <taxon>Nostocales</taxon>
        <taxon>Nostocaceae</taxon>
        <taxon>Nostoc</taxon>
    </lineage>
</organism>
<comment type="similarity">
    <text evidence="1">Belongs to the universal stress protein A family.</text>
</comment>
<name>B2IXL3_NOSP7</name>
<feature type="domain" description="UspA" evidence="3">
    <location>
        <begin position="1"/>
        <end position="158"/>
    </location>
</feature>
<reference evidence="5" key="1">
    <citation type="submission" date="2008-04" db="EMBL/GenBank/DDBJ databases">
        <title>Complete sequence of chromosome of Nostoc punctiforme ATCC 29133.</title>
        <authorList>
            <consortium name="US DOE Joint Genome Institute"/>
            <person name="Copeland A."/>
            <person name="Lucas S."/>
            <person name="Lapidus A."/>
            <person name="Glavina del Rio T."/>
            <person name="Dalin E."/>
            <person name="Tice H."/>
            <person name="Pitluck S."/>
            <person name="Chain P."/>
            <person name="Malfatti S."/>
            <person name="Shin M."/>
            <person name="Vergez L."/>
            <person name="Schmutz J."/>
            <person name="Larimer F."/>
            <person name="Land M."/>
            <person name="Hauser L."/>
            <person name="Kyrpides N."/>
            <person name="Kim E."/>
            <person name="Meeks J.C."/>
            <person name="Elhai J."/>
            <person name="Campbell E.L."/>
            <person name="Thiel T."/>
            <person name="Longmire J."/>
            <person name="Potts M."/>
            <person name="Atlas R."/>
        </authorList>
    </citation>
    <scope>NUCLEOTIDE SEQUENCE [LARGE SCALE GENOMIC DNA]</scope>
    <source>
        <strain evidence="5">ATCC 29133 / PCC 73102</strain>
    </source>
</reference>
<feature type="domain" description="UspA" evidence="3">
    <location>
        <begin position="166"/>
        <end position="287"/>
    </location>
</feature>
<dbReference type="InterPro" id="IPR051688">
    <property type="entry name" value="USP_A"/>
</dbReference>
<dbReference type="KEGG" id="npu:Npun_F3046"/>
<dbReference type="SUPFAM" id="SSF52402">
    <property type="entry name" value="Adenine nucleotide alpha hydrolases-like"/>
    <property type="match status" value="2"/>
</dbReference>
<dbReference type="Gene3D" id="3.40.50.12370">
    <property type="match status" value="1"/>
</dbReference>
<protein>
    <submittedName>
        <fullName evidence="4">UspA domain protein</fullName>
    </submittedName>
</protein>
<dbReference type="Proteomes" id="UP000001191">
    <property type="component" value="Chromosome"/>
</dbReference>
<dbReference type="InterPro" id="IPR006016">
    <property type="entry name" value="UspA"/>
</dbReference>
<evidence type="ECO:0000256" key="2">
    <source>
        <dbReference type="SAM" id="Coils"/>
    </source>
</evidence>
<proteinExistence type="inferred from homology"/>
<dbReference type="PANTHER" id="PTHR43010">
    <property type="entry name" value="UNIVERSAL STRESS PROTEIN SLR1230"/>
    <property type="match status" value="1"/>
</dbReference>
<evidence type="ECO:0000313" key="5">
    <source>
        <dbReference type="Proteomes" id="UP000001191"/>
    </source>
</evidence>
<dbReference type="OrthoDB" id="9777884at2"/>
<evidence type="ECO:0000313" key="4">
    <source>
        <dbReference type="EMBL" id="ACC81541.1"/>
    </source>
</evidence>
<dbReference type="EMBL" id="CP001037">
    <property type="protein sequence ID" value="ACC81541.1"/>
    <property type="molecule type" value="Genomic_DNA"/>
</dbReference>
<dbReference type="eggNOG" id="COG0589">
    <property type="taxonomic scope" value="Bacteria"/>
</dbReference>
<dbReference type="PhylomeDB" id="B2IXL3"/>
<keyword evidence="2" id="KW-0175">Coiled coil</keyword>
<dbReference type="Pfam" id="PF00582">
    <property type="entry name" value="Usp"/>
    <property type="match status" value="2"/>
</dbReference>
<dbReference type="HOGENOM" id="CLU_049301_5_1_3"/>
<sequence>MKRILLCTDGSSFSQSSYQYAAWLAPRMTAAIEVLYVTDIRTQKTAGTGDWSGSIGIDASKELLNKLVDLEHEKAKLNHQKAKLILQNAEHFFITSGVSDVKFTHHTGFLVDSLHEFEAQVDLIILGKRGENAEFASGHLGANLERVIHSSHKPCLVTSHNFQPISKILLAYDGGKSCQKALQFLMESPAFKDMELHLLTVAKKQGDEAAMPHLQTAEIKARTTGFAPICQIIHGEAEKVIANYVEAQNINLLIMGAYAHSRIRHLVIGSTTAQMLRSSHIPVLLFR</sequence>
<gene>
    <name evidence="4" type="ordered locus">Npun_F3046</name>
</gene>
<dbReference type="EnsemblBacteria" id="ACC81541">
    <property type="protein sequence ID" value="ACC81541"/>
    <property type="gene ID" value="Npun_F3046"/>
</dbReference>
<evidence type="ECO:0000259" key="3">
    <source>
        <dbReference type="Pfam" id="PF00582"/>
    </source>
</evidence>
<dbReference type="CDD" id="cd00293">
    <property type="entry name" value="USP-like"/>
    <property type="match status" value="2"/>
</dbReference>
<dbReference type="PANTHER" id="PTHR43010:SF1">
    <property type="entry name" value="USPA DOMAIN-CONTAINING PROTEIN"/>
    <property type="match status" value="1"/>
</dbReference>
<dbReference type="InterPro" id="IPR006015">
    <property type="entry name" value="Universal_stress_UspA"/>
</dbReference>
<dbReference type="PRINTS" id="PR01438">
    <property type="entry name" value="UNVRSLSTRESS"/>
</dbReference>
<keyword evidence="5" id="KW-1185">Reference proteome</keyword>
<reference evidence="4 5" key="2">
    <citation type="journal article" date="2013" name="Plant Physiol.">
        <title>A Nostoc punctiforme Sugar Transporter Necessary to Establish a Cyanobacterium-Plant Symbiosis.</title>
        <authorList>
            <person name="Ekman M."/>
            <person name="Picossi S."/>
            <person name="Campbell E.L."/>
            <person name="Meeks J.C."/>
            <person name="Flores E."/>
        </authorList>
    </citation>
    <scope>NUCLEOTIDE SEQUENCE [LARGE SCALE GENOMIC DNA]</scope>
    <source>
        <strain evidence="5">ATCC 29133 / PCC 73102</strain>
    </source>
</reference>